<dbReference type="GO" id="GO:0042773">
    <property type="term" value="P:ATP synthesis coupled electron transport"/>
    <property type="evidence" value="ECO:0007669"/>
    <property type="project" value="InterPro"/>
</dbReference>
<comment type="subcellular location">
    <subcellularLocation>
        <location evidence="1">Endomembrane system</location>
        <topology evidence="1">Multi-pass membrane protein</topology>
    </subcellularLocation>
    <subcellularLocation>
        <location evidence="5">Membrane</location>
        <topology evidence="5">Multi-pass membrane protein</topology>
    </subcellularLocation>
</comment>
<dbReference type="PANTHER" id="PTHR42829:SF2">
    <property type="entry name" value="NADH-UBIQUINONE OXIDOREDUCTASE CHAIN 5"/>
    <property type="match status" value="1"/>
</dbReference>
<feature type="transmembrane region" description="Helical" evidence="6">
    <location>
        <begin position="514"/>
        <end position="531"/>
    </location>
</feature>
<proteinExistence type="predicted"/>
<evidence type="ECO:0000256" key="5">
    <source>
        <dbReference type="RuleBase" id="RU000320"/>
    </source>
</evidence>
<feature type="transmembrane region" description="Helical" evidence="6">
    <location>
        <begin position="376"/>
        <end position="397"/>
    </location>
</feature>
<accession>A0A7M2WVS8</accession>
<evidence type="ECO:0000256" key="3">
    <source>
        <dbReference type="ARBA" id="ARBA00022989"/>
    </source>
</evidence>
<dbReference type="PANTHER" id="PTHR42829">
    <property type="entry name" value="NADH-UBIQUINONE OXIDOREDUCTASE CHAIN 5"/>
    <property type="match status" value="1"/>
</dbReference>
<name>A0A7M2WVS8_9BACT</name>
<dbReference type="PRINTS" id="PR01435">
    <property type="entry name" value="NPOXDRDTASE5"/>
</dbReference>
<keyword evidence="10" id="KW-1185">Reference proteome</keyword>
<protein>
    <submittedName>
        <fullName evidence="9">NADH-quinone oxidoreductase subunit L</fullName>
    </submittedName>
</protein>
<feature type="transmembrane region" description="Helical" evidence="6">
    <location>
        <begin position="756"/>
        <end position="778"/>
    </location>
</feature>
<evidence type="ECO:0000256" key="1">
    <source>
        <dbReference type="ARBA" id="ARBA00004127"/>
    </source>
</evidence>
<feature type="transmembrane region" description="Helical" evidence="6">
    <location>
        <begin position="630"/>
        <end position="649"/>
    </location>
</feature>
<dbReference type="AlphaFoldDB" id="A0A7M2WVS8"/>
<dbReference type="InterPro" id="IPR018393">
    <property type="entry name" value="NADHpl_OxRdtase_5_subgr"/>
</dbReference>
<dbReference type="GO" id="GO:0003954">
    <property type="term" value="F:NADH dehydrogenase activity"/>
    <property type="evidence" value="ECO:0007669"/>
    <property type="project" value="TreeGrafter"/>
</dbReference>
<reference evidence="9 10" key="1">
    <citation type="submission" date="2020-10" db="EMBL/GenBank/DDBJ databases">
        <title>Wide distribution of Phycisphaera-like planctomycetes from WD2101 soil group in peatlands and genome analysis of the first cultivated representative.</title>
        <authorList>
            <person name="Dedysh S.N."/>
            <person name="Beletsky A.V."/>
            <person name="Ivanova A."/>
            <person name="Kulichevskaya I.S."/>
            <person name="Suzina N.E."/>
            <person name="Philippov D.A."/>
            <person name="Rakitin A.L."/>
            <person name="Mardanov A.V."/>
            <person name="Ravin N.V."/>
        </authorList>
    </citation>
    <scope>NUCLEOTIDE SEQUENCE [LARGE SCALE GENOMIC DNA]</scope>
    <source>
        <strain evidence="9 10">M1803</strain>
    </source>
</reference>
<evidence type="ECO:0000313" key="10">
    <source>
        <dbReference type="Proteomes" id="UP000593765"/>
    </source>
</evidence>
<feature type="transmembrane region" description="Helical" evidence="6">
    <location>
        <begin position="38"/>
        <end position="64"/>
    </location>
</feature>
<dbReference type="KEGG" id="hbs:IPV69_26295"/>
<feature type="transmembrane region" description="Helical" evidence="6">
    <location>
        <begin position="6"/>
        <end position="26"/>
    </location>
</feature>
<keyword evidence="4 6" id="KW-0472">Membrane</keyword>
<evidence type="ECO:0000259" key="7">
    <source>
        <dbReference type="Pfam" id="PF00361"/>
    </source>
</evidence>
<feature type="transmembrane region" description="Helical" evidence="6">
    <location>
        <begin position="148"/>
        <end position="166"/>
    </location>
</feature>
<feature type="domain" description="NADH-Ubiquinone oxidoreductase (complex I) chain 5 N-terminal" evidence="8">
    <location>
        <begin position="107"/>
        <end position="149"/>
    </location>
</feature>
<evidence type="ECO:0000256" key="4">
    <source>
        <dbReference type="ARBA" id="ARBA00023136"/>
    </source>
</evidence>
<feature type="transmembrane region" description="Helical" evidence="6">
    <location>
        <begin position="172"/>
        <end position="190"/>
    </location>
</feature>
<feature type="transmembrane region" description="Helical" evidence="6">
    <location>
        <begin position="470"/>
        <end position="493"/>
    </location>
</feature>
<dbReference type="InterPro" id="IPR001516">
    <property type="entry name" value="Proton_antipo_N"/>
</dbReference>
<dbReference type="EMBL" id="CP063458">
    <property type="protein sequence ID" value="QOV89657.1"/>
    <property type="molecule type" value="Genomic_DNA"/>
</dbReference>
<feature type="transmembrane region" description="Helical" evidence="6">
    <location>
        <begin position="292"/>
        <end position="310"/>
    </location>
</feature>
<dbReference type="PRINTS" id="PR01434">
    <property type="entry name" value="NADHDHGNASE5"/>
</dbReference>
<keyword evidence="3 6" id="KW-1133">Transmembrane helix</keyword>
<dbReference type="NCBIfam" id="NF005141">
    <property type="entry name" value="PRK06590.1"/>
    <property type="match status" value="1"/>
</dbReference>
<feature type="domain" description="NADH:quinone oxidoreductase/Mrp antiporter transmembrane" evidence="7">
    <location>
        <begin position="165"/>
        <end position="433"/>
    </location>
</feature>
<feature type="transmembrane region" description="Helical" evidence="6">
    <location>
        <begin position="111"/>
        <end position="136"/>
    </location>
</feature>
<dbReference type="RefSeq" id="WP_206292709.1">
    <property type="nucleotide sequence ID" value="NZ_CP063458.1"/>
</dbReference>
<dbReference type="Pfam" id="PF00361">
    <property type="entry name" value="Proton_antipo_M"/>
    <property type="match status" value="1"/>
</dbReference>
<feature type="transmembrane region" description="Helical" evidence="6">
    <location>
        <begin position="245"/>
        <end position="271"/>
    </location>
</feature>
<evidence type="ECO:0000259" key="8">
    <source>
        <dbReference type="Pfam" id="PF00662"/>
    </source>
</evidence>
<sequence>MPTPATILLIAALLPLASFVLLLFVGNRMGTPVLRMGTALAGWVATVAIGGSFVCSLVALYHWYGGGSQPAISWGYGKRAINISTGWLPTGPQDVAATAAVDHPGWLDVGIYIDGLTISMFLMVTLVALMVHIFSIGYMRGDIRFPRFFTYLSLFCASMLGLLLSSTLLQLFMFWELVGLCSYLLIGFWFERKSAARAALKAFVVNRIGDFAFLVGFGLLFYWVGNASLPYLWANFGSAGQGGDVTLLAGGVVPASAMTVIGVCLFFGAVGKSAQFPLHTWLPDAMEGPTPVSALIHAATMVAAGVYLMGRMFPLLTPDARLFIAIIGCITLLIGGLVAIVQTDIKRILAYSTISQLGYMMLAIGVGSWVGGLFHLITHAFFKALLFLGAGSVIHAAHHEQDIRQYGGLWHRIPVTAAALLIGVFAIAGAGVHLGGFEAGLSGYYSKTNILTDAAGFAILAGDAGRSSGYWLLFGVPAAMAFVTPFYMTRLWVLTFLGKPRNELLHEKAHESPMMYVPLLGLAAMSCIAGSELGVPDLLQKSIGESSAEVNRLTDRVAIARHAPADTRPTDTRAPNFGGWSTAWRPMQAVASPRRSTESVELSTDIAPSPTTMSVAESARDRARGLESRAAGWAWAIGIIVALVLYRLCPHWASRLSRIPPVSWIHAWLKHAMYFDELYDILFVRPIRFMASFAGWLDRTLVDGTVNLVASSTIRLSRVVGWHDRRIVDGAVSGVAQAAWEIGVAARMPQTGRIRFYVSALMLVIVIGLAVTVAVMMLR</sequence>
<dbReference type="GO" id="GO:0016020">
    <property type="term" value="C:membrane"/>
    <property type="evidence" value="ECO:0007669"/>
    <property type="project" value="UniProtKB-SubCell"/>
</dbReference>
<dbReference type="NCBIfam" id="TIGR01974">
    <property type="entry name" value="NDH_I_L"/>
    <property type="match status" value="1"/>
</dbReference>
<dbReference type="InterPro" id="IPR003945">
    <property type="entry name" value="NU5C-like"/>
</dbReference>
<dbReference type="GO" id="GO:0012505">
    <property type="term" value="C:endomembrane system"/>
    <property type="evidence" value="ECO:0007669"/>
    <property type="project" value="UniProtKB-SubCell"/>
</dbReference>
<feature type="transmembrane region" description="Helical" evidence="6">
    <location>
        <begin position="211"/>
        <end position="233"/>
    </location>
</feature>
<dbReference type="GO" id="GO:0015990">
    <property type="term" value="P:electron transport coupled proton transport"/>
    <property type="evidence" value="ECO:0007669"/>
    <property type="project" value="TreeGrafter"/>
</dbReference>
<organism evidence="9 10">
    <name type="scientific">Humisphaera borealis</name>
    <dbReference type="NCBI Taxonomy" id="2807512"/>
    <lineage>
        <taxon>Bacteria</taxon>
        <taxon>Pseudomonadati</taxon>
        <taxon>Planctomycetota</taxon>
        <taxon>Phycisphaerae</taxon>
        <taxon>Tepidisphaerales</taxon>
        <taxon>Tepidisphaeraceae</taxon>
        <taxon>Humisphaera</taxon>
    </lineage>
</organism>
<keyword evidence="2 5" id="KW-0812">Transmembrane</keyword>
<evidence type="ECO:0000256" key="2">
    <source>
        <dbReference type="ARBA" id="ARBA00022692"/>
    </source>
</evidence>
<evidence type="ECO:0000313" key="9">
    <source>
        <dbReference type="EMBL" id="QOV89657.1"/>
    </source>
</evidence>
<feature type="transmembrane region" description="Helical" evidence="6">
    <location>
        <begin position="322"/>
        <end position="341"/>
    </location>
</feature>
<evidence type="ECO:0000256" key="6">
    <source>
        <dbReference type="SAM" id="Phobius"/>
    </source>
</evidence>
<dbReference type="Gene3D" id="1.20.5.2700">
    <property type="match status" value="2"/>
</dbReference>
<dbReference type="Pfam" id="PF00662">
    <property type="entry name" value="Proton_antipo_N"/>
    <property type="match status" value="1"/>
</dbReference>
<feature type="transmembrane region" description="Helical" evidence="6">
    <location>
        <begin position="409"/>
        <end position="432"/>
    </location>
</feature>
<gene>
    <name evidence="9" type="primary">nuoL</name>
    <name evidence="9" type="ORF">IPV69_26295</name>
</gene>
<dbReference type="GO" id="GO:0008137">
    <property type="term" value="F:NADH dehydrogenase (ubiquinone) activity"/>
    <property type="evidence" value="ECO:0007669"/>
    <property type="project" value="InterPro"/>
</dbReference>
<feature type="transmembrane region" description="Helical" evidence="6">
    <location>
        <begin position="348"/>
        <end position="370"/>
    </location>
</feature>
<dbReference type="InterPro" id="IPR001750">
    <property type="entry name" value="ND/Mrp_TM"/>
</dbReference>
<dbReference type="Proteomes" id="UP000593765">
    <property type="component" value="Chromosome"/>
</dbReference>